<evidence type="ECO:0000259" key="8">
    <source>
        <dbReference type="SMART" id="SM01141"/>
    </source>
</evidence>
<accession>A0A3M6VT87</accession>
<evidence type="ECO:0000256" key="6">
    <source>
        <dbReference type="ARBA" id="ARBA00023187"/>
    </source>
</evidence>
<dbReference type="EMBL" id="QLLG01000031">
    <property type="protein sequence ID" value="RMX69251.1"/>
    <property type="molecule type" value="Genomic_DNA"/>
</dbReference>
<evidence type="ECO:0000256" key="7">
    <source>
        <dbReference type="SAM" id="MobiDB-lite"/>
    </source>
</evidence>
<dbReference type="GO" id="GO:0000395">
    <property type="term" value="P:mRNA 5'-splice site recognition"/>
    <property type="evidence" value="ECO:0007669"/>
    <property type="project" value="TreeGrafter"/>
</dbReference>
<dbReference type="SUPFAM" id="SSF109905">
    <property type="entry name" value="Surp module (SWAP domain)"/>
    <property type="match status" value="1"/>
</dbReference>
<evidence type="ECO:0000256" key="4">
    <source>
        <dbReference type="ARBA" id="ARBA00023015"/>
    </source>
</evidence>
<dbReference type="Pfam" id="PF09750">
    <property type="entry name" value="DRY_EERY"/>
    <property type="match status" value="1"/>
</dbReference>
<dbReference type="InterPro" id="IPR000061">
    <property type="entry name" value="Surp"/>
</dbReference>
<gene>
    <name evidence="9" type="ORF">DD238_003910</name>
</gene>
<comment type="caution">
    <text evidence="9">The sequence shown here is derived from an EMBL/GenBank/DDBJ whole genome shotgun (WGS) entry which is preliminary data.</text>
</comment>
<evidence type="ECO:0000256" key="3">
    <source>
        <dbReference type="ARBA" id="ARBA00022884"/>
    </source>
</evidence>
<feature type="compositionally biased region" description="Basic and acidic residues" evidence="7">
    <location>
        <begin position="236"/>
        <end position="253"/>
    </location>
</feature>
<feature type="compositionally biased region" description="Acidic residues" evidence="7">
    <location>
        <begin position="226"/>
        <end position="235"/>
    </location>
</feature>
<name>A0A3M6VT87_9STRA</name>
<dbReference type="InterPro" id="IPR040397">
    <property type="entry name" value="SWAP"/>
</dbReference>
<evidence type="ECO:0000256" key="1">
    <source>
        <dbReference type="ARBA" id="ARBA00022664"/>
    </source>
</evidence>
<dbReference type="GO" id="GO:0003723">
    <property type="term" value="F:RNA binding"/>
    <property type="evidence" value="ECO:0007669"/>
    <property type="project" value="UniProtKB-KW"/>
</dbReference>
<dbReference type="AlphaFoldDB" id="A0A3M6VT87"/>
<protein>
    <recommendedName>
        <fullName evidence="8">Suppressor of white apricot N-terminal domain-containing protein</fullName>
    </recommendedName>
</protein>
<keyword evidence="3" id="KW-0694">RNA-binding</keyword>
<evidence type="ECO:0000256" key="5">
    <source>
        <dbReference type="ARBA" id="ARBA00023163"/>
    </source>
</evidence>
<feature type="region of interest" description="Disordered" evidence="7">
    <location>
        <begin position="225"/>
        <end position="261"/>
    </location>
</feature>
<dbReference type="Gene3D" id="1.10.10.790">
    <property type="entry name" value="Surp module"/>
    <property type="match status" value="1"/>
</dbReference>
<dbReference type="Pfam" id="PF01805">
    <property type="entry name" value="Surp"/>
    <property type="match status" value="1"/>
</dbReference>
<keyword evidence="10" id="KW-1185">Reference proteome</keyword>
<keyword evidence="2" id="KW-0677">Repeat</keyword>
<dbReference type="InterPro" id="IPR019147">
    <property type="entry name" value="SWAP_N_domain"/>
</dbReference>
<reference evidence="9 10" key="1">
    <citation type="submission" date="2018-06" db="EMBL/GenBank/DDBJ databases">
        <title>Comparative genomics of downy mildews reveals potential adaptations to biotrophy.</title>
        <authorList>
            <person name="Fletcher K."/>
            <person name="Klosterman S.J."/>
            <person name="Derevnina L."/>
            <person name="Martin F."/>
            <person name="Koike S."/>
            <person name="Reyes Chin-Wo S."/>
            <person name="Mou B."/>
            <person name="Michelmore R."/>
        </authorList>
    </citation>
    <scope>NUCLEOTIDE SEQUENCE [LARGE SCALE GENOMIC DNA]</scope>
    <source>
        <strain evidence="9 10">R14</strain>
    </source>
</reference>
<evidence type="ECO:0000313" key="9">
    <source>
        <dbReference type="EMBL" id="RMX69251.1"/>
    </source>
</evidence>
<organism evidence="9 10">
    <name type="scientific">Peronospora effusa</name>
    <dbReference type="NCBI Taxonomy" id="542832"/>
    <lineage>
        <taxon>Eukaryota</taxon>
        <taxon>Sar</taxon>
        <taxon>Stramenopiles</taxon>
        <taxon>Oomycota</taxon>
        <taxon>Peronosporomycetes</taxon>
        <taxon>Peronosporales</taxon>
        <taxon>Peronosporaceae</taxon>
        <taxon>Peronospora</taxon>
    </lineage>
</organism>
<keyword evidence="5" id="KW-0804">Transcription</keyword>
<sequence>MADVHVFSLGVRGYSCHVFNDPDTAWKLHKELHLIAWRGEHDTDLRLDRFDARNLLEDRSVFRQLKKRKRTPIKSIKIRTKTEEKKDEEDTEEQVLHRLRFGDYAVEFPPLDETFPVANKFPYQYSDDESDQEIDGEAFEPLWKVPDHLILPKTKKRHAILEATANKVREHPQLEVLLKVKLGGNAKFRFLDTLHELHGYYCFLRDENPQAVSARKKSAGVLLLGEEYDDDSDEGDEKKPSRVHEDDTQEQRQLKAARHHQ</sequence>
<dbReference type="PANTHER" id="PTHR13161">
    <property type="entry name" value="SPLICING FACTOR SUPPRESSOR OF WHITE APRICOT"/>
    <property type="match status" value="1"/>
</dbReference>
<dbReference type="Proteomes" id="UP000282087">
    <property type="component" value="Unassembled WGS sequence"/>
</dbReference>
<dbReference type="SMART" id="SM01141">
    <property type="entry name" value="DRY_EERY"/>
    <property type="match status" value="1"/>
</dbReference>
<keyword evidence="6" id="KW-0508">mRNA splicing</keyword>
<dbReference type="InterPro" id="IPR035967">
    <property type="entry name" value="SWAP/Surp_sf"/>
</dbReference>
<feature type="domain" description="Suppressor of white apricot N-terminal" evidence="8">
    <location>
        <begin position="7"/>
        <end position="129"/>
    </location>
</feature>
<dbReference type="PANTHER" id="PTHR13161:SF15">
    <property type="entry name" value="SPLICING FACTOR, SUPPRESSOR OF WHITE-APRICOT HOMOLOG"/>
    <property type="match status" value="1"/>
</dbReference>
<evidence type="ECO:0000313" key="10">
    <source>
        <dbReference type="Proteomes" id="UP000282087"/>
    </source>
</evidence>
<keyword evidence="1" id="KW-0507">mRNA processing</keyword>
<proteinExistence type="predicted"/>
<dbReference type="VEuPathDB" id="FungiDB:DD237_007264"/>
<keyword evidence="4" id="KW-0805">Transcription regulation</keyword>
<evidence type="ECO:0000256" key="2">
    <source>
        <dbReference type="ARBA" id="ARBA00022737"/>
    </source>
</evidence>